<gene>
    <name evidence="2" type="ORF">THOM_3056</name>
</gene>
<dbReference type="EMBL" id="JH994083">
    <property type="protein sequence ID" value="ELQ74028.1"/>
    <property type="molecule type" value="Genomic_DNA"/>
</dbReference>
<keyword evidence="1" id="KW-0472">Membrane</keyword>
<keyword evidence="1" id="KW-0812">Transmembrane</keyword>
<dbReference type="InParanoid" id="L7JRC9"/>
<evidence type="ECO:0000313" key="3">
    <source>
        <dbReference type="Proteomes" id="UP000011185"/>
    </source>
</evidence>
<dbReference type="AlphaFoldDB" id="L7JRC9"/>
<evidence type="ECO:0000256" key="1">
    <source>
        <dbReference type="SAM" id="Phobius"/>
    </source>
</evidence>
<dbReference type="Proteomes" id="UP000011185">
    <property type="component" value="Unassembled WGS sequence"/>
</dbReference>
<name>L7JRC9_TRAHO</name>
<keyword evidence="1" id="KW-1133">Transmembrane helix</keyword>
<evidence type="ECO:0000313" key="2">
    <source>
        <dbReference type="EMBL" id="ELQ74028.1"/>
    </source>
</evidence>
<sequence>MPDAEIKVGISNKTFMYVAVSILLYIFRFYENGSKLK</sequence>
<keyword evidence="3" id="KW-1185">Reference proteome</keyword>
<dbReference type="HOGENOM" id="CLU_3351392_0_0_1"/>
<organism evidence="2 3">
    <name type="scientific">Trachipleistophora hominis</name>
    <name type="common">Microsporidian parasite</name>
    <dbReference type="NCBI Taxonomy" id="72359"/>
    <lineage>
        <taxon>Eukaryota</taxon>
        <taxon>Fungi</taxon>
        <taxon>Fungi incertae sedis</taxon>
        <taxon>Microsporidia</taxon>
        <taxon>Pleistophoridae</taxon>
        <taxon>Trachipleistophora</taxon>
    </lineage>
</organism>
<protein>
    <submittedName>
        <fullName evidence="2">Uncharacterized protein</fullName>
    </submittedName>
</protein>
<feature type="transmembrane region" description="Helical" evidence="1">
    <location>
        <begin position="14"/>
        <end position="30"/>
    </location>
</feature>
<reference evidence="2 3" key="1">
    <citation type="journal article" date="2012" name="PLoS Pathog.">
        <title>The genome of the obligate intracellular parasite Trachipleistophora hominis: new insights into microsporidian genome dynamics and reductive evolution.</title>
        <authorList>
            <person name="Heinz E."/>
            <person name="Williams T.A."/>
            <person name="Nakjang S."/>
            <person name="Noel C.J."/>
            <person name="Swan D.C."/>
            <person name="Goldberg A.V."/>
            <person name="Harris S.R."/>
            <person name="Weinmaier T."/>
            <person name="Markert S."/>
            <person name="Becher D."/>
            <person name="Bernhardt J."/>
            <person name="Dagan T."/>
            <person name="Hacker C."/>
            <person name="Lucocq J.M."/>
            <person name="Schweder T."/>
            <person name="Rattei T."/>
            <person name="Hall N."/>
            <person name="Hirt R.P."/>
            <person name="Embley T.M."/>
        </authorList>
    </citation>
    <scope>NUCLEOTIDE SEQUENCE [LARGE SCALE GENOMIC DNA]</scope>
</reference>
<dbReference type="VEuPathDB" id="MicrosporidiaDB:THOM_3056"/>
<proteinExistence type="predicted"/>
<accession>L7JRC9</accession>